<feature type="compositionally biased region" description="Gly residues" evidence="1">
    <location>
        <begin position="29"/>
        <end position="38"/>
    </location>
</feature>
<accession>A0ABP3P3G5</accession>
<proteinExistence type="predicted"/>
<protein>
    <submittedName>
        <fullName evidence="2">Uncharacterized protein</fullName>
    </submittedName>
</protein>
<sequence length="112" mass="11539">MPAAPFLPRCSSGEGGWAGNSIENRLNPDGGGGGGPSGGMQVDTDALRRCAQAAGDLKRRPARDGATVNGPTDDAVAPACDVFSDDYSARVPDWLYQVVDEADRAFVAATRG</sequence>
<name>A0ABP3P3G5_SACER</name>
<evidence type="ECO:0000256" key="1">
    <source>
        <dbReference type="SAM" id="MobiDB-lite"/>
    </source>
</evidence>
<dbReference type="Proteomes" id="UP001500729">
    <property type="component" value="Unassembled WGS sequence"/>
</dbReference>
<reference evidence="3" key="1">
    <citation type="journal article" date="2019" name="Int. J. Syst. Evol. Microbiol.">
        <title>The Global Catalogue of Microorganisms (GCM) 10K type strain sequencing project: providing services to taxonomists for standard genome sequencing and annotation.</title>
        <authorList>
            <consortium name="The Broad Institute Genomics Platform"/>
            <consortium name="The Broad Institute Genome Sequencing Center for Infectious Disease"/>
            <person name="Wu L."/>
            <person name="Ma J."/>
        </authorList>
    </citation>
    <scope>NUCLEOTIDE SEQUENCE [LARGE SCALE GENOMIC DNA]</scope>
    <source>
        <strain evidence="3">JCM 10303</strain>
    </source>
</reference>
<keyword evidence="3" id="KW-1185">Reference proteome</keyword>
<organism evidence="2 3">
    <name type="scientific">Saccharopolyspora erythraea</name>
    <name type="common">Streptomyces erythraeus</name>
    <dbReference type="NCBI Taxonomy" id="1836"/>
    <lineage>
        <taxon>Bacteria</taxon>
        <taxon>Bacillati</taxon>
        <taxon>Actinomycetota</taxon>
        <taxon>Actinomycetes</taxon>
        <taxon>Pseudonocardiales</taxon>
        <taxon>Pseudonocardiaceae</taxon>
        <taxon>Saccharopolyspora</taxon>
    </lineage>
</organism>
<evidence type="ECO:0000313" key="3">
    <source>
        <dbReference type="Proteomes" id="UP001500729"/>
    </source>
</evidence>
<comment type="caution">
    <text evidence="2">The sequence shown here is derived from an EMBL/GenBank/DDBJ whole genome shotgun (WGS) entry which is preliminary data.</text>
</comment>
<gene>
    <name evidence="2" type="ORF">GCM10009533_62740</name>
</gene>
<feature type="region of interest" description="Disordered" evidence="1">
    <location>
        <begin position="54"/>
        <end position="77"/>
    </location>
</feature>
<dbReference type="EMBL" id="BAAAGS010000070">
    <property type="protein sequence ID" value="GAA0556454.1"/>
    <property type="molecule type" value="Genomic_DNA"/>
</dbReference>
<feature type="region of interest" description="Disordered" evidence="1">
    <location>
        <begin position="1"/>
        <end position="42"/>
    </location>
</feature>
<evidence type="ECO:0000313" key="2">
    <source>
        <dbReference type="EMBL" id="GAA0556454.1"/>
    </source>
</evidence>